<dbReference type="RefSeq" id="WP_080890479.1">
    <property type="nucleotide sequence ID" value="NZ_CP062966.1"/>
</dbReference>
<keyword evidence="1" id="KW-0472">Membrane</keyword>
<dbReference type="AlphaFoldDB" id="A0A7L9VPP6"/>
<gene>
    <name evidence="2" type="ORF">LM011_08300</name>
</gene>
<sequence>MQHINPKKGSVTMSVYDALSLMLAFGTFLIALLSYIKK</sequence>
<organism evidence="2 3">
    <name type="scientific">Limosilactobacillus mucosae</name>
    <name type="common">Lactobacillus mucosae</name>
    <dbReference type="NCBI Taxonomy" id="97478"/>
    <lineage>
        <taxon>Bacteria</taxon>
        <taxon>Bacillati</taxon>
        <taxon>Bacillota</taxon>
        <taxon>Bacilli</taxon>
        <taxon>Lactobacillales</taxon>
        <taxon>Lactobacillaceae</taxon>
        <taxon>Limosilactobacillus</taxon>
    </lineage>
</organism>
<evidence type="ECO:0000256" key="1">
    <source>
        <dbReference type="SAM" id="Phobius"/>
    </source>
</evidence>
<proteinExistence type="predicted"/>
<accession>A0A7L9VPP6</accession>
<feature type="transmembrane region" description="Helical" evidence="1">
    <location>
        <begin position="15"/>
        <end position="36"/>
    </location>
</feature>
<protein>
    <submittedName>
        <fullName evidence="2">Putative holin-like toxin</fullName>
    </submittedName>
</protein>
<dbReference type="Proteomes" id="UP000593929">
    <property type="component" value="Chromosome"/>
</dbReference>
<evidence type="ECO:0000313" key="3">
    <source>
        <dbReference type="Proteomes" id="UP000593929"/>
    </source>
</evidence>
<dbReference type="EMBL" id="CP062966">
    <property type="protein sequence ID" value="QOL69374.1"/>
    <property type="molecule type" value="Genomic_DNA"/>
</dbReference>
<dbReference type="InterPro" id="IPR031616">
    <property type="entry name" value="BsrE-like"/>
</dbReference>
<dbReference type="Pfam" id="PF16935">
    <property type="entry name" value="Hol_Tox"/>
    <property type="match status" value="1"/>
</dbReference>
<evidence type="ECO:0000313" key="2">
    <source>
        <dbReference type="EMBL" id="QOL69374.1"/>
    </source>
</evidence>
<name>A0A7L9VPP6_LIMMU</name>
<keyword evidence="1" id="KW-1133">Transmembrane helix</keyword>
<keyword evidence="1" id="KW-0812">Transmembrane</keyword>
<reference evidence="2 3" key="1">
    <citation type="submission" date="2020-10" db="EMBL/GenBank/DDBJ databases">
        <title>Genome sequencing of Lactobacillus mucosae KCTC 21011.</title>
        <authorList>
            <person name="Kim J."/>
        </authorList>
    </citation>
    <scope>NUCLEOTIDE SEQUENCE [LARGE SCALE GENOMIC DNA]</scope>
    <source>
        <strain evidence="2 3">LM011</strain>
    </source>
</reference>